<dbReference type="InterPro" id="IPR013094">
    <property type="entry name" value="AB_hydrolase_3"/>
</dbReference>
<name>A0A9W7A6N3_9STRA</name>
<feature type="domain" description="Alpha/beta hydrolase fold-3" evidence="3">
    <location>
        <begin position="173"/>
        <end position="251"/>
    </location>
</feature>
<feature type="region of interest" description="Disordered" evidence="2">
    <location>
        <begin position="267"/>
        <end position="287"/>
    </location>
</feature>
<dbReference type="SUPFAM" id="SSF53474">
    <property type="entry name" value="alpha/beta-Hydrolases"/>
    <property type="match status" value="2"/>
</dbReference>
<keyword evidence="1" id="KW-0378">Hydrolase</keyword>
<evidence type="ECO:0000313" key="4">
    <source>
        <dbReference type="EMBL" id="GMH63638.1"/>
    </source>
</evidence>
<dbReference type="PANTHER" id="PTHR48081:SF8">
    <property type="entry name" value="ALPHA_BETA HYDROLASE FOLD-3 DOMAIN-CONTAINING PROTEIN-RELATED"/>
    <property type="match status" value="1"/>
</dbReference>
<dbReference type="EMBL" id="BLQM01000101">
    <property type="protein sequence ID" value="GMH63638.1"/>
    <property type="molecule type" value="Genomic_DNA"/>
</dbReference>
<dbReference type="AlphaFoldDB" id="A0A9W7A6N3"/>
<evidence type="ECO:0000259" key="3">
    <source>
        <dbReference type="Pfam" id="PF07859"/>
    </source>
</evidence>
<evidence type="ECO:0000256" key="2">
    <source>
        <dbReference type="SAM" id="MobiDB-lite"/>
    </source>
</evidence>
<dbReference type="Pfam" id="PF07859">
    <property type="entry name" value="Abhydrolase_3"/>
    <property type="match status" value="2"/>
</dbReference>
<evidence type="ECO:0000313" key="5">
    <source>
        <dbReference type="Proteomes" id="UP001162640"/>
    </source>
</evidence>
<reference evidence="5" key="1">
    <citation type="journal article" date="2023" name="Commun. Biol.">
        <title>Genome analysis of Parmales, the sister group of diatoms, reveals the evolutionary specialization of diatoms from phago-mixotrophs to photoautotrophs.</title>
        <authorList>
            <person name="Ban H."/>
            <person name="Sato S."/>
            <person name="Yoshikawa S."/>
            <person name="Yamada K."/>
            <person name="Nakamura Y."/>
            <person name="Ichinomiya M."/>
            <person name="Sato N."/>
            <person name="Blanc-Mathieu R."/>
            <person name="Endo H."/>
            <person name="Kuwata A."/>
            <person name="Ogata H."/>
        </authorList>
    </citation>
    <scope>NUCLEOTIDE SEQUENCE [LARGE SCALE GENOMIC DNA]</scope>
</reference>
<evidence type="ECO:0000256" key="1">
    <source>
        <dbReference type="ARBA" id="ARBA00022801"/>
    </source>
</evidence>
<dbReference type="Proteomes" id="UP001162640">
    <property type="component" value="Unassembled WGS sequence"/>
</dbReference>
<feature type="domain" description="Alpha/beta hydrolase fold-3" evidence="3">
    <location>
        <begin position="295"/>
        <end position="432"/>
    </location>
</feature>
<dbReference type="InterPro" id="IPR050300">
    <property type="entry name" value="GDXG_lipolytic_enzyme"/>
</dbReference>
<dbReference type="PANTHER" id="PTHR48081">
    <property type="entry name" value="AB HYDROLASE SUPERFAMILY PROTEIN C4A8.06C"/>
    <property type="match status" value="1"/>
</dbReference>
<sequence length="455" mass="50494">MIEKDLPITATMPNPYSEKALNLNLGLPLSSSGLIFKSLRFFGWLGSTFFRFTIEKPCLLSWKLLPVSLRSWISFKSWNVWLLIHKNTLGKSTALHPSLSHEYAALTTVMWGARLFPMTLSRMRFGLNQIECNFPPHKHLKKETIYEKNGKVKGVYITSQSGNPDKSSRRVLFWLFGGAFLSGDVSGNIGLAESVALSADCDVFLADYRICPENTIFEASEDVRNCYEWLVLESGRVGSGKQVSILGESGGDEGRGAKRRCTDNPVASLAPRRFHPPTDSNLTPSAPTLRRSSLLEGISSGGGLALRLCQQMVATGNPDLQLASSILLCPWVHYDWENLYPSMHENIVHDLVVTQSVYEYVVPLAETMAGGKENRLTVSPLGDSCSGLCPTFILASTHEVTYDEDAALAKKCKDAGVDVEFFTKEYLCHVFCLIPHLPESKEGMKKAVDFIRAKW</sequence>
<proteinExistence type="predicted"/>
<accession>A0A9W7A6N3</accession>
<gene>
    <name evidence="4" type="ORF">TL16_g03766</name>
</gene>
<protein>
    <recommendedName>
        <fullName evidence="3">Alpha/beta hydrolase fold-3 domain-containing protein</fullName>
    </recommendedName>
</protein>
<dbReference type="InterPro" id="IPR029058">
    <property type="entry name" value="AB_hydrolase_fold"/>
</dbReference>
<organism evidence="4 5">
    <name type="scientific">Triparma laevis f. inornata</name>
    <dbReference type="NCBI Taxonomy" id="1714386"/>
    <lineage>
        <taxon>Eukaryota</taxon>
        <taxon>Sar</taxon>
        <taxon>Stramenopiles</taxon>
        <taxon>Ochrophyta</taxon>
        <taxon>Bolidophyceae</taxon>
        <taxon>Parmales</taxon>
        <taxon>Triparmaceae</taxon>
        <taxon>Triparma</taxon>
    </lineage>
</organism>
<dbReference type="Gene3D" id="3.40.50.1820">
    <property type="entry name" value="alpha/beta hydrolase"/>
    <property type="match status" value="2"/>
</dbReference>
<comment type="caution">
    <text evidence="4">The sequence shown here is derived from an EMBL/GenBank/DDBJ whole genome shotgun (WGS) entry which is preliminary data.</text>
</comment>
<dbReference type="GO" id="GO:0016787">
    <property type="term" value="F:hydrolase activity"/>
    <property type="evidence" value="ECO:0007669"/>
    <property type="project" value="UniProtKB-KW"/>
</dbReference>